<evidence type="ECO:0000259" key="13">
    <source>
        <dbReference type="Pfam" id="PF00999"/>
    </source>
</evidence>
<evidence type="ECO:0000256" key="3">
    <source>
        <dbReference type="ARBA" id="ARBA00022448"/>
    </source>
</evidence>
<dbReference type="InterPro" id="IPR006153">
    <property type="entry name" value="Cation/H_exchanger_TM"/>
</dbReference>
<keyword evidence="3" id="KW-0813">Transport</keyword>
<evidence type="ECO:0000256" key="2">
    <source>
        <dbReference type="ARBA" id="ARBA00007367"/>
    </source>
</evidence>
<dbReference type="Proteomes" id="UP001224644">
    <property type="component" value="Unassembled WGS sequence"/>
</dbReference>
<keyword evidence="6 12" id="KW-0812">Transmembrane</keyword>
<comment type="subcellular location">
    <subcellularLocation>
        <location evidence="1">Cell membrane</location>
        <topology evidence="1">Multi-pass membrane protein</topology>
    </subcellularLocation>
</comment>
<feature type="transmembrane region" description="Helical" evidence="12">
    <location>
        <begin position="390"/>
        <end position="410"/>
    </location>
</feature>
<feature type="transmembrane region" description="Helical" evidence="12">
    <location>
        <begin position="73"/>
        <end position="92"/>
    </location>
</feature>
<feature type="transmembrane region" description="Helical" evidence="12">
    <location>
        <begin position="174"/>
        <end position="192"/>
    </location>
</feature>
<evidence type="ECO:0000256" key="10">
    <source>
        <dbReference type="ARBA" id="ARBA00023136"/>
    </source>
</evidence>
<dbReference type="InterPro" id="IPR018422">
    <property type="entry name" value="Cation/H_exchanger_CPA1"/>
</dbReference>
<feature type="transmembrane region" description="Helical" evidence="12">
    <location>
        <begin position="6"/>
        <end position="22"/>
    </location>
</feature>
<feature type="transmembrane region" description="Helical" evidence="12">
    <location>
        <begin position="99"/>
        <end position="122"/>
    </location>
</feature>
<feature type="transmembrane region" description="Helical" evidence="12">
    <location>
        <begin position="204"/>
        <end position="227"/>
    </location>
</feature>
<proteinExistence type="inferred from homology"/>
<feature type="transmembrane region" description="Helical" evidence="12">
    <location>
        <begin position="34"/>
        <end position="53"/>
    </location>
</feature>
<feature type="transmembrane region" description="Helical" evidence="12">
    <location>
        <begin position="358"/>
        <end position="378"/>
    </location>
</feature>
<keyword evidence="5" id="KW-1003">Cell membrane</keyword>
<feature type="domain" description="Cation/H+ exchanger transmembrane" evidence="13">
    <location>
        <begin position="14"/>
        <end position="410"/>
    </location>
</feature>
<feature type="transmembrane region" description="Helical" evidence="12">
    <location>
        <begin position="322"/>
        <end position="346"/>
    </location>
</feature>
<evidence type="ECO:0000256" key="12">
    <source>
        <dbReference type="SAM" id="Phobius"/>
    </source>
</evidence>
<comment type="similarity">
    <text evidence="2">Belongs to the monovalent cation:proton antiporter 1 (CPA1) transporter (TC 2.A.36) family.</text>
</comment>
<evidence type="ECO:0000256" key="5">
    <source>
        <dbReference type="ARBA" id="ARBA00022475"/>
    </source>
</evidence>
<organism evidence="14 15">
    <name type="scientific">Methylobacterium adhaesivum</name>
    <dbReference type="NCBI Taxonomy" id="333297"/>
    <lineage>
        <taxon>Bacteria</taxon>
        <taxon>Pseudomonadati</taxon>
        <taxon>Pseudomonadota</taxon>
        <taxon>Alphaproteobacteria</taxon>
        <taxon>Hyphomicrobiales</taxon>
        <taxon>Methylobacteriaceae</taxon>
        <taxon>Methylobacterium</taxon>
    </lineage>
</organism>
<evidence type="ECO:0000256" key="7">
    <source>
        <dbReference type="ARBA" id="ARBA00022989"/>
    </source>
</evidence>
<keyword evidence="7 12" id="KW-1133">Transmembrane helix</keyword>
<evidence type="ECO:0000313" key="14">
    <source>
        <dbReference type="EMBL" id="MDN3591943.1"/>
    </source>
</evidence>
<evidence type="ECO:0000256" key="1">
    <source>
        <dbReference type="ARBA" id="ARBA00004651"/>
    </source>
</evidence>
<dbReference type="PANTHER" id="PTHR10110">
    <property type="entry name" value="SODIUM/HYDROGEN EXCHANGER"/>
    <property type="match status" value="1"/>
</dbReference>
<keyword evidence="15" id="KW-1185">Reference proteome</keyword>
<dbReference type="Gene3D" id="6.10.140.1330">
    <property type="match status" value="1"/>
</dbReference>
<evidence type="ECO:0000256" key="9">
    <source>
        <dbReference type="ARBA" id="ARBA00023065"/>
    </source>
</evidence>
<evidence type="ECO:0000256" key="6">
    <source>
        <dbReference type="ARBA" id="ARBA00022692"/>
    </source>
</evidence>
<comment type="caution">
    <text evidence="14">The sequence shown here is derived from an EMBL/GenBank/DDBJ whole genome shotgun (WGS) entry which is preliminary data.</text>
</comment>
<dbReference type="RefSeq" id="WP_238227826.1">
    <property type="nucleotide sequence ID" value="NZ_BPQD01000038.1"/>
</dbReference>
<protein>
    <submittedName>
        <fullName evidence="14">Sodium:proton antiporter</fullName>
    </submittedName>
</protein>
<sequence length="417" mass="44093">MISIFDLAAMLLALSALFGWLNRRFLRMPHTIGLLVMGLAASLALVGLDLAFPSQHLYEDLTKVLRQVDFTDVVMNGMLAFLLFAGAMSLDLRTLRDRAWAVATMALLGTLISTALVGGAFWLAADLIGRPIPLAWALVFGALISPTDPVAVLATLKNVKVPETLEVEMQGEALFNDGVGIVLFTVLVAFAAGTGGEATSVTGISWLLLQEAGGGLLLGVVTGYVAYRAMRTIDDFPVEVLITLALVAGTYALAQKIHASGPLAVVAAGLLVGDRAPRDAMSERTQGYVSALWTLIDEVLNSVLFLLIGLEVLVLRFEANGLILAACAVPIVLLARLVAVSTPLLIFRWGGHLSPRNVPFLTWAGVRGGISVALALSIPESDAKPAILAATYAVVLFTIIVQGSTLGMVARRTLREG</sequence>
<reference evidence="15" key="1">
    <citation type="journal article" date="2019" name="Int. J. Syst. Evol. Microbiol.">
        <title>The Global Catalogue of Microorganisms (GCM) 10K type strain sequencing project: providing services to taxonomists for standard genome sequencing and annotation.</title>
        <authorList>
            <consortium name="The Broad Institute Genomics Platform"/>
            <consortium name="The Broad Institute Genome Sequencing Center for Infectious Disease"/>
            <person name="Wu L."/>
            <person name="Ma J."/>
        </authorList>
    </citation>
    <scope>NUCLEOTIDE SEQUENCE [LARGE SCALE GENOMIC DNA]</scope>
    <source>
        <strain evidence="15">CECT 7069</strain>
    </source>
</reference>
<evidence type="ECO:0000313" key="15">
    <source>
        <dbReference type="Proteomes" id="UP001224644"/>
    </source>
</evidence>
<feature type="transmembrane region" description="Helical" evidence="12">
    <location>
        <begin position="134"/>
        <end position="154"/>
    </location>
</feature>
<dbReference type="PANTHER" id="PTHR10110:SF195">
    <property type="entry name" value="NA(+)_H(+) ANTIPORTER NHAS2"/>
    <property type="match status" value="1"/>
</dbReference>
<name>A0ABT8BJ96_9HYPH</name>
<keyword evidence="4" id="KW-0050">Antiport</keyword>
<keyword evidence="11" id="KW-0739">Sodium transport</keyword>
<keyword evidence="8" id="KW-0915">Sodium</keyword>
<dbReference type="Pfam" id="PF00999">
    <property type="entry name" value="Na_H_Exchanger"/>
    <property type="match status" value="1"/>
</dbReference>
<evidence type="ECO:0000256" key="11">
    <source>
        <dbReference type="ARBA" id="ARBA00023201"/>
    </source>
</evidence>
<accession>A0ABT8BJ96</accession>
<dbReference type="EMBL" id="JAUFPX010000014">
    <property type="protein sequence ID" value="MDN3591943.1"/>
    <property type="molecule type" value="Genomic_DNA"/>
</dbReference>
<feature type="transmembrane region" description="Helical" evidence="12">
    <location>
        <begin position="288"/>
        <end position="310"/>
    </location>
</feature>
<evidence type="ECO:0000256" key="8">
    <source>
        <dbReference type="ARBA" id="ARBA00023053"/>
    </source>
</evidence>
<gene>
    <name evidence="14" type="ORF">QWZ12_15190</name>
</gene>
<evidence type="ECO:0000256" key="4">
    <source>
        <dbReference type="ARBA" id="ARBA00022449"/>
    </source>
</evidence>
<keyword evidence="10 12" id="KW-0472">Membrane</keyword>
<keyword evidence="9" id="KW-0406">Ion transport</keyword>